<accession>A0A556U655</accession>
<evidence type="ECO:0000256" key="1">
    <source>
        <dbReference type="SAM" id="MobiDB-lite"/>
    </source>
</evidence>
<organism evidence="2 3">
    <name type="scientific">Bagarius yarrelli</name>
    <name type="common">Goonch</name>
    <name type="synonym">Bagrus yarrelli</name>
    <dbReference type="NCBI Taxonomy" id="175774"/>
    <lineage>
        <taxon>Eukaryota</taxon>
        <taxon>Metazoa</taxon>
        <taxon>Chordata</taxon>
        <taxon>Craniata</taxon>
        <taxon>Vertebrata</taxon>
        <taxon>Euteleostomi</taxon>
        <taxon>Actinopterygii</taxon>
        <taxon>Neopterygii</taxon>
        <taxon>Teleostei</taxon>
        <taxon>Ostariophysi</taxon>
        <taxon>Siluriformes</taxon>
        <taxon>Sisoridae</taxon>
        <taxon>Sisorinae</taxon>
        <taxon>Bagarius</taxon>
    </lineage>
</organism>
<name>A0A556U655_BAGYA</name>
<evidence type="ECO:0000313" key="3">
    <source>
        <dbReference type="Proteomes" id="UP000319801"/>
    </source>
</evidence>
<feature type="region of interest" description="Disordered" evidence="1">
    <location>
        <begin position="76"/>
        <end position="95"/>
    </location>
</feature>
<dbReference type="AlphaFoldDB" id="A0A556U655"/>
<reference evidence="2 3" key="1">
    <citation type="journal article" date="2019" name="Genome Biol. Evol.">
        <title>Whole-Genome Sequencing of the Giant Devil Catfish, Bagarius yarrelli.</title>
        <authorList>
            <person name="Jiang W."/>
            <person name="Lv Y."/>
            <person name="Cheng L."/>
            <person name="Yang K."/>
            <person name="Chao B."/>
            <person name="Wang X."/>
            <person name="Li Y."/>
            <person name="Pan X."/>
            <person name="You X."/>
            <person name="Zhang Y."/>
            <person name="Yang J."/>
            <person name="Li J."/>
            <person name="Zhang X."/>
            <person name="Liu S."/>
            <person name="Sun C."/>
            <person name="Yang J."/>
            <person name="Shi Q."/>
        </authorList>
    </citation>
    <scope>NUCLEOTIDE SEQUENCE [LARGE SCALE GENOMIC DNA]</scope>
    <source>
        <strain evidence="2">JWS20170419001</strain>
        <tissue evidence="2">Muscle</tissue>
    </source>
</reference>
<gene>
    <name evidence="2" type="ORF">Baya_9344</name>
</gene>
<proteinExistence type="predicted"/>
<dbReference type="EMBL" id="VCAZ01000053">
    <property type="protein sequence ID" value="TSN12223.1"/>
    <property type="molecule type" value="Genomic_DNA"/>
</dbReference>
<protein>
    <submittedName>
        <fullName evidence="2">Prostate-associated microseminoprotein</fullName>
    </submittedName>
</protein>
<comment type="caution">
    <text evidence="2">The sequence shown here is derived from an EMBL/GenBank/DDBJ whole genome shotgun (WGS) entry which is preliminary data.</text>
</comment>
<dbReference type="OrthoDB" id="8452296at2759"/>
<sequence>MLYDLEGACKTFTEITNQVVNFAGKKVLCALALRDADRQCVQQPVDFPPSCQVRVEPVTCKVSLVLTDDPRLPCIPGEGNKMDPSHGEINLKLAN</sequence>
<evidence type="ECO:0000313" key="2">
    <source>
        <dbReference type="EMBL" id="TSN12223.1"/>
    </source>
</evidence>
<dbReference type="Proteomes" id="UP000319801">
    <property type="component" value="Unassembled WGS sequence"/>
</dbReference>
<keyword evidence="3" id="KW-1185">Reference proteome</keyword>